<dbReference type="EMBL" id="JAQJZL010000002">
    <property type="protein sequence ID" value="KAJ6052723.1"/>
    <property type="molecule type" value="Genomic_DNA"/>
</dbReference>
<reference evidence="3" key="2">
    <citation type="submission" date="2023-01" db="EMBL/GenBank/DDBJ databases">
        <authorList>
            <person name="Petersen C."/>
        </authorList>
    </citation>
    <scope>NUCLEOTIDE SEQUENCE</scope>
    <source>
        <strain evidence="3">IBT 15450</strain>
    </source>
</reference>
<proteinExistence type="predicted"/>
<keyword evidence="1" id="KW-0175">Coiled coil</keyword>
<feature type="coiled-coil region" evidence="1">
    <location>
        <begin position="317"/>
        <end position="344"/>
    </location>
</feature>
<dbReference type="Proteomes" id="UP001219568">
    <property type="component" value="Unassembled WGS sequence"/>
</dbReference>
<accession>A0AAD6NDJ3</accession>
<organism evidence="3 4">
    <name type="scientific">Penicillium canescens</name>
    <dbReference type="NCBI Taxonomy" id="5083"/>
    <lineage>
        <taxon>Eukaryota</taxon>
        <taxon>Fungi</taxon>
        <taxon>Dikarya</taxon>
        <taxon>Ascomycota</taxon>
        <taxon>Pezizomycotina</taxon>
        <taxon>Eurotiomycetes</taxon>
        <taxon>Eurotiomycetidae</taxon>
        <taxon>Eurotiales</taxon>
        <taxon>Aspergillaceae</taxon>
        <taxon>Penicillium</taxon>
    </lineage>
</organism>
<feature type="domain" description="T6SS Phospholipase effector Tle1-like catalytic" evidence="2">
    <location>
        <begin position="18"/>
        <end position="394"/>
    </location>
</feature>
<name>A0AAD6NDJ3_PENCN</name>
<dbReference type="AlphaFoldDB" id="A0AAD6NDJ3"/>
<protein>
    <recommendedName>
        <fullName evidence="2">T6SS Phospholipase effector Tle1-like catalytic domain-containing protein</fullName>
    </recommendedName>
</protein>
<gene>
    <name evidence="3" type="ORF">N7460_003257</name>
</gene>
<evidence type="ECO:0000313" key="4">
    <source>
        <dbReference type="Proteomes" id="UP001219568"/>
    </source>
</evidence>
<dbReference type="PANTHER" id="PTHR33840:SF16">
    <property type="entry name" value="DUF2235 DOMAIN-CONTAINING PROTEIN"/>
    <property type="match status" value="1"/>
</dbReference>
<dbReference type="PANTHER" id="PTHR33840">
    <property type="match status" value="1"/>
</dbReference>
<comment type="caution">
    <text evidence="3">The sequence shown here is derived from an EMBL/GenBank/DDBJ whole genome shotgun (WGS) entry which is preliminary data.</text>
</comment>
<evidence type="ECO:0000259" key="2">
    <source>
        <dbReference type="Pfam" id="PF09994"/>
    </source>
</evidence>
<evidence type="ECO:0000256" key="1">
    <source>
        <dbReference type="SAM" id="Coils"/>
    </source>
</evidence>
<dbReference type="Pfam" id="PF09994">
    <property type="entry name" value="T6SS_Tle1-like_cat"/>
    <property type="match status" value="1"/>
</dbReference>
<evidence type="ECO:0000313" key="3">
    <source>
        <dbReference type="EMBL" id="KAJ6052723.1"/>
    </source>
</evidence>
<keyword evidence="4" id="KW-1185">Reference proteome</keyword>
<reference evidence="3" key="1">
    <citation type="journal article" date="2023" name="IMA Fungus">
        <title>Comparative genomic study of the Penicillium genus elucidates a diverse pangenome and 15 lateral gene transfer events.</title>
        <authorList>
            <person name="Petersen C."/>
            <person name="Sorensen T."/>
            <person name="Nielsen M.R."/>
            <person name="Sondergaard T.E."/>
            <person name="Sorensen J.L."/>
            <person name="Fitzpatrick D.A."/>
            <person name="Frisvad J.C."/>
            <person name="Nielsen K.L."/>
        </authorList>
    </citation>
    <scope>NUCLEOTIDE SEQUENCE</scope>
    <source>
        <strain evidence="3">IBT 15450</strain>
    </source>
</reference>
<dbReference type="InterPro" id="IPR018712">
    <property type="entry name" value="Tle1-like_cat"/>
</dbReference>
<sequence>MSLCREPRENVKITPVRKRIIICCDGTWQSSVSGKKNVPSNVTRLCRALNGFGIDENGEQWQQIVWYDSGVGTTSLAIGKKIEGAIGQGLEGNVIEAYNFCVMNYSPGDQIMCFGFSRGAYTARTIAGLISDVGICSKQDLNRFPDLWEAYKNRPQRGERFYCSDRWFEWMEGKADEHQGAKGEDFVFAERAKGDWAQPGSRIVEVVGVYDTVGSIGLPAVLGVKLPSKWLWWADQAGWQNVTLSANVKHAFQALALDEHREAFSPTLWYLPRFGEAKASDIEAQKIVIEEKAEEWDKLLQAAIDLKSSGKATDKEVNDAAVELNKVARALNQASRELLRMEDDVNHQLNPRTLKQVWFPGYHIHIGGGSNTTLKKEGDMEEMSNITFSWMLDQIKPFLFLNEEYLYIERGDRDREISTIPEDPLENESWGSWLGRNAAATASAIRHPFTAAVKPVQKFRKYGWGTGNLEDSFTPLYYLNGSLRRTPGNEVLDSNNQPLGDTCEFIHPVVGYRVKTKGYKPIGGAHYFRYQTTYKDAKDHDKEKPCFEYEIGNARRPLREWQLGGPDSYERLAIAGEEAYEYVAELDEALGVKKTPGFCGGDFQQERFTQGGFQPVPFSQGGFKQNGFQEQRDFQSTGFESKRFQMTSGETLIEETVTRG</sequence>